<dbReference type="PANTHER" id="PTHR43531">
    <property type="entry name" value="PROTEIN ICFG"/>
    <property type="match status" value="1"/>
</dbReference>
<dbReference type="InterPro" id="IPR013702">
    <property type="entry name" value="FIST_domain_N"/>
</dbReference>
<dbReference type="SMART" id="SM00897">
    <property type="entry name" value="FIST"/>
    <property type="match status" value="1"/>
</dbReference>
<gene>
    <name evidence="5" type="ORF">M0L44_18635</name>
</gene>
<name>A0ABT1BRH5_9BURK</name>
<evidence type="ECO:0000256" key="2">
    <source>
        <dbReference type="ARBA" id="ARBA00029447"/>
    </source>
</evidence>
<dbReference type="EMBL" id="JAMXMC010000012">
    <property type="protein sequence ID" value="MCO5978718.1"/>
    <property type="molecule type" value="Genomic_DNA"/>
</dbReference>
<sequence length="641" mass="69600">MPLPFFARHTPRRGPFDCQALPSSLGSVGLRGARGLLMVFVPPGADFGRVNAAWQELAHEGLTVVALSSSGALCSAAGASTYCEANTVEGSWLYLPKALIGQHELHLVDLHVNGEHSAKKRVSAIRGELDRLSLRMPLSAERHFALVYCDGVSASEGFLMQAWYASGRFPCLAIGGSAGGPLDLGATFIGTRQGVVQHKAAVIFCEMARGKSFAPFKSQNFEPTNQSWLVAQADPVSRTVHSVLDANNRPRPVTEVLCEHFRCQPSELGARLQNMTFAVKVDDEFFIRSVASLQADHITFFCDLEFGDRLHLLRATPFVESTERDWARFMSGKPQPLGMLLNDCVLRRVGNAGQLGQARFFDRIPAAGFSSFGEILGVPINQTLSALVFFDRNIKAMSQFPVQYAAYAAHYAQRALHRWEAMHSIQSGMMERVVAYQQNVEPLLQALPQLEHATSLQSQALNVAETNIRSLSDAALQTRGAQDHLESELTELERISSGISQVTSGIGRIADQTNLLALNAAVEAARAGDAGRGFSVVADEVRRLAQSSKSQADTTRKDITGAVEAIARIRAVAGQTVDTTQQMAQQSIAAAEKIATMSADTEEERRKISVCLSSLKDMAKQMDAMRDSVDQITLLGKLATA</sequence>
<dbReference type="InterPro" id="IPR051310">
    <property type="entry name" value="MCP_chemotaxis"/>
</dbReference>
<organism evidence="5 6">
    <name type="scientific">Ideonella oryzae</name>
    <dbReference type="NCBI Taxonomy" id="2937441"/>
    <lineage>
        <taxon>Bacteria</taxon>
        <taxon>Pseudomonadati</taxon>
        <taxon>Pseudomonadota</taxon>
        <taxon>Betaproteobacteria</taxon>
        <taxon>Burkholderiales</taxon>
        <taxon>Sphaerotilaceae</taxon>
        <taxon>Ideonella</taxon>
    </lineage>
</organism>
<evidence type="ECO:0000256" key="1">
    <source>
        <dbReference type="ARBA" id="ARBA00022500"/>
    </source>
</evidence>
<protein>
    <submittedName>
        <fullName evidence="5">Methyl-accepting chemotaxis protein</fullName>
    </submittedName>
</protein>
<dbReference type="Pfam" id="PF08495">
    <property type="entry name" value="FIST"/>
    <property type="match status" value="1"/>
</dbReference>
<evidence type="ECO:0000313" key="5">
    <source>
        <dbReference type="EMBL" id="MCO5978718.1"/>
    </source>
</evidence>
<dbReference type="PANTHER" id="PTHR43531:SF11">
    <property type="entry name" value="METHYL-ACCEPTING CHEMOTAXIS PROTEIN 3"/>
    <property type="match status" value="1"/>
</dbReference>
<evidence type="ECO:0000313" key="6">
    <source>
        <dbReference type="Proteomes" id="UP001204851"/>
    </source>
</evidence>
<comment type="caution">
    <text evidence="5">The sequence shown here is derived from an EMBL/GenBank/DDBJ whole genome shotgun (WGS) entry which is preliminary data.</text>
</comment>
<dbReference type="InterPro" id="IPR019494">
    <property type="entry name" value="FIST_C"/>
</dbReference>
<evidence type="ECO:0000259" key="4">
    <source>
        <dbReference type="PROSITE" id="PS50111"/>
    </source>
</evidence>
<dbReference type="Pfam" id="PF00015">
    <property type="entry name" value="MCPsignal"/>
    <property type="match status" value="1"/>
</dbReference>
<dbReference type="SMART" id="SM01204">
    <property type="entry name" value="FIST_C"/>
    <property type="match status" value="1"/>
</dbReference>
<keyword evidence="6" id="KW-1185">Reference proteome</keyword>
<comment type="similarity">
    <text evidence="2">Belongs to the methyl-accepting chemotaxis (MCP) protein family.</text>
</comment>
<dbReference type="RefSeq" id="WP_252771541.1">
    <property type="nucleotide sequence ID" value="NZ_JAMXMC010000012.1"/>
</dbReference>
<dbReference type="SUPFAM" id="SSF58104">
    <property type="entry name" value="Methyl-accepting chemotaxis protein (MCP) signaling domain"/>
    <property type="match status" value="1"/>
</dbReference>
<proteinExistence type="inferred from homology"/>
<keyword evidence="3" id="KW-0807">Transducer</keyword>
<accession>A0ABT1BRH5</accession>
<reference evidence="5 6" key="1">
    <citation type="submission" date="2022-06" db="EMBL/GenBank/DDBJ databases">
        <title>Ideonella sp. NS12-5 Genome sequencing and assembly.</title>
        <authorList>
            <person name="Jung Y."/>
        </authorList>
    </citation>
    <scope>NUCLEOTIDE SEQUENCE [LARGE SCALE GENOMIC DNA]</scope>
    <source>
        <strain evidence="5 6">NS12-5</strain>
    </source>
</reference>
<dbReference type="Proteomes" id="UP001204851">
    <property type="component" value="Unassembled WGS sequence"/>
</dbReference>
<feature type="domain" description="Methyl-accepting transducer" evidence="4">
    <location>
        <begin position="393"/>
        <end position="633"/>
    </location>
</feature>
<dbReference type="Pfam" id="PF10442">
    <property type="entry name" value="FIST_C"/>
    <property type="match status" value="1"/>
</dbReference>
<dbReference type="InterPro" id="IPR004089">
    <property type="entry name" value="MCPsignal_dom"/>
</dbReference>
<dbReference type="Gene3D" id="1.10.287.950">
    <property type="entry name" value="Methyl-accepting chemotaxis protein"/>
    <property type="match status" value="1"/>
</dbReference>
<dbReference type="SMART" id="SM00283">
    <property type="entry name" value="MA"/>
    <property type="match status" value="1"/>
</dbReference>
<keyword evidence="1" id="KW-0145">Chemotaxis</keyword>
<dbReference type="PROSITE" id="PS50111">
    <property type="entry name" value="CHEMOTAXIS_TRANSDUC_2"/>
    <property type="match status" value="1"/>
</dbReference>
<evidence type="ECO:0000256" key="3">
    <source>
        <dbReference type="PROSITE-ProRule" id="PRU00284"/>
    </source>
</evidence>